<dbReference type="InterPro" id="IPR003593">
    <property type="entry name" value="AAA+_ATPase"/>
</dbReference>
<dbReference type="GO" id="GO:0016887">
    <property type="term" value="F:ATP hydrolysis activity"/>
    <property type="evidence" value="ECO:0007669"/>
    <property type="project" value="InterPro"/>
</dbReference>
<keyword evidence="2" id="KW-0732">Signal</keyword>
<comment type="similarity">
    <text evidence="1">Belongs to the ClpA/ClpB family. Torsin subfamily.</text>
</comment>
<proteinExistence type="inferred from homology"/>
<dbReference type="InterPro" id="IPR003959">
    <property type="entry name" value="ATPase_AAA_core"/>
</dbReference>
<dbReference type="OrthoDB" id="19623at2759"/>
<dbReference type="Proteomes" id="UP000695562">
    <property type="component" value="Unassembled WGS sequence"/>
</dbReference>
<dbReference type="SMART" id="SM00382">
    <property type="entry name" value="AAA"/>
    <property type="match status" value="1"/>
</dbReference>
<evidence type="ECO:0000313" key="5">
    <source>
        <dbReference type="Proteomes" id="UP000695562"/>
    </source>
</evidence>
<gene>
    <name evidence="4" type="ORF">CYY_005418</name>
</gene>
<feature type="domain" description="AAA+ ATPase" evidence="3">
    <location>
        <begin position="157"/>
        <end position="308"/>
    </location>
</feature>
<dbReference type="InterPro" id="IPR010448">
    <property type="entry name" value="Torsin"/>
</dbReference>
<evidence type="ECO:0000259" key="3">
    <source>
        <dbReference type="SMART" id="SM00382"/>
    </source>
</evidence>
<name>A0A8J4Q346_9MYCE</name>
<dbReference type="InterPro" id="IPR027417">
    <property type="entry name" value="P-loop_NTPase"/>
</dbReference>
<evidence type="ECO:0000256" key="1">
    <source>
        <dbReference type="ARBA" id="ARBA00006235"/>
    </source>
</evidence>
<sequence>MKLSFLTYLLLSIIVFVLLPIKSVESSSKWFDVLDSIKRLNIIKDEKINQFNNQHQERIKEIPRLLKYNDTLSSGQYVNCEIEIKNQFNQEKSLSTFSAFGKNINLVPSFMKTCTFRNIDTVIESFDYYFSKYIFFQNESVKEMKSLLLRKLLHPDEPIVIHLAGDHGLGKTLSSKLFSRVLFKSGSEVEGDGLFLISGEDYKIVSDVDVKKKIELQREKLFNAIAAQLSQCSYSVIVIDEIQKVHKDILSVLEPFFDGQPIFYHKTTGATHKIESSKATYIMTSDFEKQGMASKSASEIKELVSLFFKSFYSKQEKLTKLVTSIIPFLPPKETDMKSLFIDKILYSSCRHYPTKSIDIFVDHPEKIASILYARADLLYSKENFRAIEKVLYSLVYDRIDSHILQLDQSIHHVQLYLYPSISGNDCNGGKYYDGDDSNVILDQGVCLYFNNNLSPKQTQQQLQLPLSQRDEL</sequence>
<accession>A0A8J4Q346</accession>
<dbReference type="EMBL" id="AJWJ01000216">
    <property type="protein sequence ID" value="KAF2073256.1"/>
    <property type="molecule type" value="Genomic_DNA"/>
</dbReference>
<dbReference type="Pfam" id="PF07724">
    <property type="entry name" value="AAA_2"/>
    <property type="match status" value="1"/>
</dbReference>
<dbReference type="GO" id="GO:0005524">
    <property type="term" value="F:ATP binding"/>
    <property type="evidence" value="ECO:0007669"/>
    <property type="project" value="InterPro"/>
</dbReference>
<organism evidence="4 5">
    <name type="scientific">Polysphondylium violaceum</name>
    <dbReference type="NCBI Taxonomy" id="133409"/>
    <lineage>
        <taxon>Eukaryota</taxon>
        <taxon>Amoebozoa</taxon>
        <taxon>Evosea</taxon>
        <taxon>Eumycetozoa</taxon>
        <taxon>Dictyostelia</taxon>
        <taxon>Dictyosteliales</taxon>
        <taxon>Dictyosteliaceae</taxon>
        <taxon>Polysphondylium</taxon>
    </lineage>
</organism>
<dbReference type="Gene3D" id="3.40.50.300">
    <property type="entry name" value="P-loop containing nucleotide triphosphate hydrolases"/>
    <property type="match status" value="1"/>
</dbReference>
<feature type="chain" id="PRO_5035147762" description="AAA+ ATPase domain-containing protein" evidence="2">
    <location>
        <begin position="27"/>
        <end position="472"/>
    </location>
</feature>
<dbReference type="SUPFAM" id="SSF52540">
    <property type="entry name" value="P-loop containing nucleoside triphosphate hydrolases"/>
    <property type="match status" value="1"/>
</dbReference>
<dbReference type="GO" id="GO:0005737">
    <property type="term" value="C:cytoplasm"/>
    <property type="evidence" value="ECO:0007669"/>
    <property type="project" value="UniProtKB-ARBA"/>
</dbReference>
<dbReference type="PANTHER" id="PTHR10760:SF2">
    <property type="entry name" value="LD13476P-RELATED"/>
    <property type="match status" value="1"/>
</dbReference>
<evidence type="ECO:0000256" key="2">
    <source>
        <dbReference type="SAM" id="SignalP"/>
    </source>
</evidence>
<dbReference type="PANTHER" id="PTHR10760">
    <property type="entry name" value="TORSIN"/>
    <property type="match status" value="1"/>
</dbReference>
<keyword evidence="5" id="KW-1185">Reference proteome</keyword>
<comment type="caution">
    <text evidence="4">The sequence shown here is derived from an EMBL/GenBank/DDBJ whole genome shotgun (WGS) entry which is preliminary data.</text>
</comment>
<evidence type="ECO:0000313" key="4">
    <source>
        <dbReference type="EMBL" id="KAF2073256.1"/>
    </source>
</evidence>
<feature type="signal peptide" evidence="2">
    <location>
        <begin position="1"/>
        <end position="26"/>
    </location>
</feature>
<protein>
    <recommendedName>
        <fullName evidence="3">AAA+ ATPase domain-containing protein</fullName>
    </recommendedName>
</protein>
<reference evidence="4" key="1">
    <citation type="submission" date="2020-01" db="EMBL/GenBank/DDBJ databases">
        <title>Development of genomics and gene disruption for Polysphondylium violaceum indicates a role for the polyketide synthase stlB in stalk morphogenesis.</title>
        <authorList>
            <person name="Narita B."/>
            <person name="Kawabe Y."/>
            <person name="Kin K."/>
            <person name="Saito T."/>
            <person name="Gibbs R."/>
            <person name="Kuspa A."/>
            <person name="Muzny D."/>
            <person name="Queller D."/>
            <person name="Richards S."/>
            <person name="Strassman J."/>
            <person name="Sucgang R."/>
            <person name="Worley K."/>
            <person name="Schaap P."/>
        </authorList>
    </citation>
    <scope>NUCLEOTIDE SEQUENCE</scope>
    <source>
        <strain evidence="4">QSvi11</strain>
    </source>
</reference>
<dbReference type="AlphaFoldDB" id="A0A8J4Q346"/>